<accession>A0A4C1YX69</accession>
<reference evidence="1 2" key="1">
    <citation type="journal article" date="2019" name="Commun. Biol.">
        <title>The bagworm genome reveals a unique fibroin gene that provides high tensile strength.</title>
        <authorList>
            <person name="Kono N."/>
            <person name="Nakamura H."/>
            <person name="Ohtoshi R."/>
            <person name="Tomita M."/>
            <person name="Numata K."/>
            <person name="Arakawa K."/>
        </authorList>
    </citation>
    <scope>NUCLEOTIDE SEQUENCE [LARGE SCALE GENOMIC DNA]</scope>
</reference>
<proteinExistence type="predicted"/>
<gene>
    <name evidence="1" type="ORF">EVAR_52895_1</name>
</gene>
<comment type="caution">
    <text evidence="1">The sequence shown here is derived from an EMBL/GenBank/DDBJ whole genome shotgun (WGS) entry which is preliminary data.</text>
</comment>
<name>A0A4C1YX69_EUMVA</name>
<protein>
    <submittedName>
        <fullName evidence="1">Uncharacterized protein</fullName>
    </submittedName>
</protein>
<dbReference type="Proteomes" id="UP000299102">
    <property type="component" value="Unassembled WGS sequence"/>
</dbReference>
<evidence type="ECO:0000313" key="1">
    <source>
        <dbReference type="EMBL" id="GBP80688.1"/>
    </source>
</evidence>
<keyword evidence="2" id="KW-1185">Reference proteome</keyword>
<organism evidence="1 2">
    <name type="scientific">Eumeta variegata</name>
    <name type="common">Bagworm moth</name>
    <name type="synonym">Eumeta japonica</name>
    <dbReference type="NCBI Taxonomy" id="151549"/>
    <lineage>
        <taxon>Eukaryota</taxon>
        <taxon>Metazoa</taxon>
        <taxon>Ecdysozoa</taxon>
        <taxon>Arthropoda</taxon>
        <taxon>Hexapoda</taxon>
        <taxon>Insecta</taxon>
        <taxon>Pterygota</taxon>
        <taxon>Neoptera</taxon>
        <taxon>Endopterygota</taxon>
        <taxon>Lepidoptera</taxon>
        <taxon>Glossata</taxon>
        <taxon>Ditrysia</taxon>
        <taxon>Tineoidea</taxon>
        <taxon>Psychidae</taxon>
        <taxon>Oiketicinae</taxon>
        <taxon>Eumeta</taxon>
    </lineage>
</organism>
<evidence type="ECO:0000313" key="2">
    <source>
        <dbReference type="Proteomes" id="UP000299102"/>
    </source>
</evidence>
<dbReference type="EMBL" id="BGZK01001475">
    <property type="protein sequence ID" value="GBP80688.1"/>
    <property type="molecule type" value="Genomic_DNA"/>
</dbReference>
<dbReference type="AlphaFoldDB" id="A0A4C1YX69"/>
<sequence>MPAGVVDHFRFCGPLARRRRRTAALIRIRIWELFFGSKTTPLAAEPPPPLIVSLLTVRQLHLCASNHSMNNPFNNKRPAAAFWLLSVR</sequence>